<dbReference type="STRING" id="296587.C1E263"/>
<dbReference type="InterPro" id="IPR036249">
    <property type="entry name" value="Thioredoxin-like_sf"/>
</dbReference>
<keyword evidence="4" id="KW-0496">Mitochondrion</keyword>
<reference evidence="9 10" key="1">
    <citation type="journal article" date="2009" name="Science">
        <title>Green evolution and dynamic adaptations revealed by genomes of the marine picoeukaryotes Micromonas.</title>
        <authorList>
            <person name="Worden A.Z."/>
            <person name="Lee J.H."/>
            <person name="Mock T."/>
            <person name="Rouze P."/>
            <person name="Simmons M.P."/>
            <person name="Aerts A.L."/>
            <person name="Allen A.E."/>
            <person name="Cuvelier M.L."/>
            <person name="Derelle E."/>
            <person name="Everett M.V."/>
            <person name="Foulon E."/>
            <person name="Grimwood J."/>
            <person name="Gundlach H."/>
            <person name="Henrissat B."/>
            <person name="Napoli C."/>
            <person name="McDonald S.M."/>
            <person name="Parker M.S."/>
            <person name="Rombauts S."/>
            <person name="Salamov A."/>
            <person name="Von Dassow P."/>
            <person name="Badger J.H."/>
            <person name="Coutinho P.M."/>
            <person name="Demir E."/>
            <person name="Dubchak I."/>
            <person name="Gentemann C."/>
            <person name="Eikrem W."/>
            <person name="Gready J.E."/>
            <person name="John U."/>
            <person name="Lanier W."/>
            <person name="Lindquist E.A."/>
            <person name="Lucas S."/>
            <person name="Mayer K.F."/>
            <person name="Moreau H."/>
            <person name="Not F."/>
            <person name="Otillar R."/>
            <person name="Panaud O."/>
            <person name="Pangilinan J."/>
            <person name="Paulsen I."/>
            <person name="Piegu B."/>
            <person name="Poliakov A."/>
            <person name="Robbens S."/>
            <person name="Schmutz J."/>
            <person name="Toulza E."/>
            <person name="Wyss T."/>
            <person name="Zelensky A."/>
            <person name="Zhou K."/>
            <person name="Armbrust E.V."/>
            <person name="Bhattacharya D."/>
            <person name="Goodenough U.W."/>
            <person name="Van de Peer Y."/>
            <person name="Grigoriev I.V."/>
        </authorList>
    </citation>
    <scope>NUCLEOTIDE SEQUENCE [LARGE SCALE GENOMIC DNA]</scope>
    <source>
        <strain evidence="10">RCC299 / NOUM17</strain>
    </source>
</reference>
<dbReference type="GO" id="GO:0003735">
    <property type="term" value="F:structural constituent of ribosome"/>
    <property type="evidence" value="ECO:0007669"/>
    <property type="project" value="InterPro"/>
</dbReference>
<sequence length="132" mass="15404">MSIRGVYQLMRLELKYCDHSGSSRHLRNFLENHLKTLREEWSHLDITTTVRRGRHPHVTGTYRNGRQKTVDLKNKEEEKIRYHLNFLFTEKGRKSSTKLPGSRRITDTPSIQGRWRPGMWDTPTKSAGAAAS</sequence>
<evidence type="ECO:0000313" key="10">
    <source>
        <dbReference type="Proteomes" id="UP000002009"/>
    </source>
</evidence>
<gene>
    <name evidence="9" type="ORF">MICPUN_80305</name>
</gene>
<dbReference type="FunCoup" id="C1E263">
    <property type="interactions" value="1114"/>
</dbReference>
<evidence type="ECO:0000256" key="5">
    <source>
        <dbReference type="ARBA" id="ARBA00023274"/>
    </source>
</evidence>
<evidence type="ECO:0000256" key="2">
    <source>
        <dbReference type="ARBA" id="ARBA00006073"/>
    </source>
</evidence>
<dbReference type="GO" id="GO:0032543">
    <property type="term" value="P:mitochondrial translation"/>
    <property type="evidence" value="ECO:0007669"/>
    <property type="project" value="InterPro"/>
</dbReference>
<evidence type="ECO:0000256" key="3">
    <source>
        <dbReference type="ARBA" id="ARBA00022980"/>
    </source>
</evidence>
<evidence type="ECO:0000256" key="1">
    <source>
        <dbReference type="ARBA" id="ARBA00004173"/>
    </source>
</evidence>
<keyword evidence="3" id="KW-0689">Ribosomal protein</keyword>
<proteinExistence type="inferred from homology"/>
<dbReference type="OMA" id="PNERVVC"/>
<dbReference type="InParanoid" id="C1E263"/>
<dbReference type="RefSeq" id="XP_002501028.1">
    <property type="nucleotide sequence ID" value="XM_002500982.1"/>
</dbReference>
<feature type="domain" description="Ribosomal protein/NADH dehydrogenase" evidence="8">
    <location>
        <begin position="18"/>
        <end position="91"/>
    </location>
</feature>
<evidence type="ECO:0000256" key="7">
    <source>
        <dbReference type="SAM" id="MobiDB-lite"/>
    </source>
</evidence>
<evidence type="ECO:0000259" key="8">
    <source>
        <dbReference type="SMART" id="SM00916"/>
    </source>
</evidence>
<protein>
    <recommendedName>
        <fullName evidence="6">Large ribosomal subunit protein mL43</fullName>
    </recommendedName>
</protein>
<dbReference type="SMART" id="SM00916">
    <property type="entry name" value="L51_S25_CI-B8"/>
    <property type="match status" value="1"/>
</dbReference>
<comment type="subcellular location">
    <subcellularLocation>
        <location evidence="1">Mitochondrion</location>
    </subcellularLocation>
</comment>
<comment type="similarity">
    <text evidence="2">Belongs to the mitochondrion-specific ribosomal protein mL43 family.</text>
</comment>
<accession>C1E263</accession>
<evidence type="ECO:0000313" key="9">
    <source>
        <dbReference type="EMBL" id="ACO62286.1"/>
    </source>
</evidence>
<dbReference type="Proteomes" id="UP000002009">
    <property type="component" value="Chromosome 3"/>
</dbReference>
<name>C1E263_MICCC</name>
<dbReference type="EMBL" id="CP001324">
    <property type="protein sequence ID" value="ACO62286.1"/>
    <property type="molecule type" value="Genomic_DNA"/>
</dbReference>
<evidence type="ECO:0000256" key="6">
    <source>
        <dbReference type="ARBA" id="ARBA00035188"/>
    </source>
</evidence>
<dbReference type="InterPro" id="IPR007741">
    <property type="entry name" value="Ribosomal_mL43/mS25/NADH_DH"/>
</dbReference>
<dbReference type="KEGG" id="mis:MICPUN_80305"/>
<dbReference type="OrthoDB" id="88at2759"/>
<dbReference type="Pfam" id="PF05047">
    <property type="entry name" value="L51_S25_CI-B8"/>
    <property type="match status" value="1"/>
</dbReference>
<organism evidence="9 10">
    <name type="scientific">Micromonas commoda (strain RCC299 / NOUM17 / CCMP2709)</name>
    <name type="common">Picoplanktonic green alga</name>
    <dbReference type="NCBI Taxonomy" id="296587"/>
    <lineage>
        <taxon>Eukaryota</taxon>
        <taxon>Viridiplantae</taxon>
        <taxon>Chlorophyta</taxon>
        <taxon>Mamiellophyceae</taxon>
        <taxon>Mamiellales</taxon>
        <taxon>Mamiellaceae</taxon>
        <taxon>Micromonas</taxon>
    </lineage>
</organism>
<dbReference type="PANTHER" id="PTHR21396">
    <property type="entry name" value="39S RIBOSOMAL PROTEIN L43"/>
    <property type="match status" value="1"/>
</dbReference>
<evidence type="ECO:0000256" key="4">
    <source>
        <dbReference type="ARBA" id="ARBA00023128"/>
    </source>
</evidence>
<keyword evidence="5" id="KW-0687">Ribonucleoprotein</keyword>
<dbReference type="GO" id="GO:0005762">
    <property type="term" value="C:mitochondrial large ribosomal subunit"/>
    <property type="evidence" value="ECO:0007669"/>
    <property type="project" value="TreeGrafter"/>
</dbReference>
<dbReference type="AlphaFoldDB" id="C1E263"/>
<dbReference type="GeneID" id="8242217"/>
<dbReference type="InterPro" id="IPR039927">
    <property type="entry name" value="Ribosomal_mL43"/>
</dbReference>
<feature type="region of interest" description="Disordered" evidence="7">
    <location>
        <begin position="93"/>
        <end position="132"/>
    </location>
</feature>
<dbReference type="Gene3D" id="3.40.30.10">
    <property type="entry name" value="Glutaredoxin"/>
    <property type="match status" value="1"/>
</dbReference>
<dbReference type="PANTHER" id="PTHR21396:SF2">
    <property type="entry name" value="LARGE RIBOSOMAL SUBUNIT PROTEIN ML43"/>
    <property type="match status" value="1"/>
</dbReference>
<dbReference type="eggNOG" id="KOG3445">
    <property type="taxonomic scope" value="Eukaryota"/>
</dbReference>
<dbReference type="SUPFAM" id="SSF52833">
    <property type="entry name" value="Thioredoxin-like"/>
    <property type="match status" value="1"/>
</dbReference>
<keyword evidence="10" id="KW-1185">Reference proteome</keyword>